<name>A0A517ZA38_9PLAN</name>
<dbReference type="KEGG" id="mri:Mal4_36970"/>
<accession>A0A517ZA38</accession>
<reference evidence="1 2" key="1">
    <citation type="submission" date="2019-02" db="EMBL/GenBank/DDBJ databases">
        <title>Deep-cultivation of Planctomycetes and their phenomic and genomic characterization uncovers novel biology.</title>
        <authorList>
            <person name="Wiegand S."/>
            <person name="Jogler M."/>
            <person name="Boedeker C."/>
            <person name="Pinto D."/>
            <person name="Vollmers J."/>
            <person name="Rivas-Marin E."/>
            <person name="Kohn T."/>
            <person name="Peeters S.H."/>
            <person name="Heuer A."/>
            <person name="Rast P."/>
            <person name="Oberbeckmann S."/>
            <person name="Bunk B."/>
            <person name="Jeske O."/>
            <person name="Meyerdierks A."/>
            <person name="Storesund J.E."/>
            <person name="Kallscheuer N."/>
            <person name="Luecker S."/>
            <person name="Lage O.M."/>
            <person name="Pohl T."/>
            <person name="Merkel B.J."/>
            <person name="Hornburger P."/>
            <person name="Mueller R.-W."/>
            <person name="Bruemmer F."/>
            <person name="Labrenz M."/>
            <person name="Spormann A.M."/>
            <person name="Op den Camp H."/>
            <person name="Overmann J."/>
            <person name="Amann R."/>
            <person name="Jetten M.S.M."/>
            <person name="Mascher T."/>
            <person name="Medema M.H."/>
            <person name="Devos D.P."/>
            <person name="Kaster A.-K."/>
            <person name="Ovreas L."/>
            <person name="Rohde M."/>
            <person name="Galperin M.Y."/>
            <person name="Jogler C."/>
        </authorList>
    </citation>
    <scope>NUCLEOTIDE SEQUENCE [LARGE SCALE GENOMIC DNA]</scope>
    <source>
        <strain evidence="1 2">Mal4</strain>
    </source>
</reference>
<dbReference type="EMBL" id="CP036275">
    <property type="protein sequence ID" value="QDU39355.1"/>
    <property type="molecule type" value="Genomic_DNA"/>
</dbReference>
<gene>
    <name evidence="1" type="ORF">Mal4_36970</name>
</gene>
<dbReference type="InterPro" id="IPR029063">
    <property type="entry name" value="SAM-dependent_MTases_sf"/>
</dbReference>
<keyword evidence="2" id="KW-1185">Reference proteome</keyword>
<dbReference type="Proteomes" id="UP000320496">
    <property type="component" value="Chromosome"/>
</dbReference>
<evidence type="ECO:0000313" key="1">
    <source>
        <dbReference type="EMBL" id="QDU39355.1"/>
    </source>
</evidence>
<protein>
    <recommendedName>
        <fullName evidence="3">Methyltransferase type 11 domain-containing protein</fullName>
    </recommendedName>
</protein>
<dbReference type="OrthoDB" id="285584at2"/>
<proteinExistence type="predicted"/>
<dbReference type="Gene3D" id="3.40.50.150">
    <property type="entry name" value="Vaccinia Virus protein VP39"/>
    <property type="match status" value="1"/>
</dbReference>
<sequence>MSITIDIGGEGRNSEAWNINVSRVKTVGPEAGSPIERLIQARGDALPFGDGSVREVIVERTPFSRAVAFEVARVLAPGGRVRLRHVQIPGRDRHAAAKELIEGATSESTRQIGAQIYQETIVVTR</sequence>
<evidence type="ECO:0008006" key="3">
    <source>
        <dbReference type="Google" id="ProtNLM"/>
    </source>
</evidence>
<organism evidence="1 2">
    <name type="scientific">Maioricimonas rarisocia</name>
    <dbReference type="NCBI Taxonomy" id="2528026"/>
    <lineage>
        <taxon>Bacteria</taxon>
        <taxon>Pseudomonadati</taxon>
        <taxon>Planctomycetota</taxon>
        <taxon>Planctomycetia</taxon>
        <taxon>Planctomycetales</taxon>
        <taxon>Planctomycetaceae</taxon>
        <taxon>Maioricimonas</taxon>
    </lineage>
</organism>
<evidence type="ECO:0000313" key="2">
    <source>
        <dbReference type="Proteomes" id="UP000320496"/>
    </source>
</evidence>
<dbReference type="AlphaFoldDB" id="A0A517ZA38"/>
<dbReference type="RefSeq" id="WP_145370545.1">
    <property type="nucleotide sequence ID" value="NZ_CP036275.1"/>
</dbReference>